<proteinExistence type="predicted"/>
<dbReference type="Proteomes" id="UP000195602">
    <property type="component" value="Unassembled WGS sequence"/>
</dbReference>
<protein>
    <submittedName>
        <fullName evidence="1">Uncharacterized protein</fullName>
    </submittedName>
</protein>
<evidence type="ECO:0000313" key="2">
    <source>
        <dbReference type="Proteomes" id="UP000195602"/>
    </source>
</evidence>
<gene>
    <name evidence="1" type="ORF">A9F13_01g05907</name>
</gene>
<name>A0AA91Q582_CLALS</name>
<dbReference type="AlphaFoldDB" id="A0AA91Q582"/>
<dbReference type="OMA" id="TVEIFAF"/>
<dbReference type="EMBL" id="LYUB02000001">
    <property type="protein sequence ID" value="OVF11126.1"/>
    <property type="molecule type" value="Genomic_DNA"/>
</dbReference>
<sequence>MISIDGILDLLFKEGIYNYRELLEDLCCGHESDDPYFRKTVNTVEIFAFGDYIHYLKNSEACIALQSQGIRKLVKSTLVSVCNVNEGRQLSFDDVIEINSLEQALRQMGGDTHFHDILQDLLIEMANEGSIEIQIDDATSSFFVNRSYVARDAYNPNKYSLRVLHESDITSRSVPHARKLLSEWLSTKINPAIQELSGQN</sequence>
<evidence type="ECO:0000313" key="1">
    <source>
        <dbReference type="EMBL" id="OVF11126.1"/>
    </source>
</evidence>
<comment type="caution">
    <text evidence="1">The sequence shown here is derived from an EMBL/GenBank/DDBJ whole genome shotgun (WGS) entry which is preliminary data.</text>
</comment>
<organism evidence="1 2">
    <name type="scientific">Clavispora lusitaniae</name>
    <name type="common">Candida lusitaniae</name>
    <dbReference type="NCBI Taxonomy" id="36911"/>
    <lineage>
        <taxon>Eukaryota</taxon>
        <taxon>Fungi</taxon>
        <taxon>Dikarya</taxon>
        <taxon>Ascomycota</taxon>
        <taxon>Saccharomycotina</taxon>
        <taxon>Pichiomycetes</taxon>
        <taxon>Metschnikowiaceae</taxon>
        <taxon>Clavispora</taxon>
    </lineage>
</organism>
<accession>A0AA91Q582</accession>
<dbReference type="KEGG" id="clus:A9F13_01g05907"/>
<reference evidence="1 2" key="1">
    <citation type="submission" date="2017-04" db="EMBL/GenBank/DDBJ databases">
        <title>Draft genome of the yeast Clavispora lusitaniae type strain CBS 6936.</title>
        <authorList>
            <person name="Durrens P."/>
            <person name="Klopp C."/>
            <person name="Biteau N."/>
            <person name="Fitton-Ouhabi V."/>
            <person name="Dementhon K."/>
            <person name="Accoceberry I."/>
            <person name="Sherman D.J."/>
            <person name="Noel T."/>
        </authorList>
    </citation>
    <scope>NUCLEOTIDE SEQUENCE [LARGE SCALE GENOMIC DNA]</scope>
    <source>
        <strain evidence="1 2">CBS 6936</strain>
    </source>
</reference>